<dbReference type="EMBL" id="ACKY01000017">
    <property type="protein sequence ID" value="EEV89550.1"/>
    <property type="molecule type" value="Genomic_DNA"/>
</dbReference>
<feature type="transmembrane region" description="Helical" evidence="4">
    <location>
        <begin position="660"/>
        <end position="679"/>
    </location>
</feature>
<feature type="transmembrane region" description="Helical" evidence="4">
    <location>
        <begin position="586"/>
        <end position="614"/>
    </location>
</feature>
<accession>C8N754</accession>
<evidence type="ECO:0000313" key="6">
    <source>
        <dbReference type="EMBL" id="EEV89550.1"/>
    </source>
</evidence>
<dbReference type="InterPro" id="IPR010090">
    <property type="entry name" value="Phage_tape_meas"/>
</dbReference>
<dbReference type="AlphaFoldDB" id="C8N754"/>
<keyword evidence="4" id="KW-1133">Transmembrane helix</keyword>
<feature type="region of interest" description="Disordered" evidence="3">
    <location>
        <begin position="883"/>
        <end position="905"/>
    </location>
</feature>
<dbReference type="PANTHER" id="PTHR37813:SF1">
    <property type="entry name" value="FELS-2 PROPHAGE PROTEIN"/>
    <property type="match status" value="1"/>
</dbReference>
<comment type="caution">
    <text evidence="6">The sequence shown here is derived from an EMBL/GenBank/DDBJ whole genome shotgun (WGS) entry which is preliminary data.</text>
</comment>
<dbReference type="Pfam" id="PF10145">
    <property type="entry name" value="PhageMin_Tail"/>
    <property type="match status" value="1"/>
</dbReference>
<keyword evidence="4" id="KW-0812">Transmembrane</keyword>
<dbReference type="Proteomes" id="UP000004870">
    <property type="component" value="Unassembled WGS sequence"/>
</dbReference>
<dbReference type="HOGENOM" id="CLU_006757_2_1_6"/>
<feature type="transmembrane region" description="Helical" evidence="4">
    <location>
        <begin position="551"/>
        <end position="574"/>
    </location>
</feature>
<keyword evidence="4" id="KW-0472">Membrane</keyword>
<evidence type="ECO:0000256" key="4">
    <source>
        <dbReference type="SAM" id="Phobius"/>
    </source>
</evidence>
<keyword evidence="1" id="KW-1188">Viral release from host cell</keyword>
<evidence type="ECO:0000313" key="7">
    <source>
        <dbReference type="Proteomes" id="UP000004870"/>
    </source>
</evidence>
<evidence type="ECO:0000256" key="1">
    <source>
        <dbReference type="ARBA" id="ARBA00022612"/>
    </source>
</evidence>
<dbReference type="NCBIfam" id="TIGR01760">
    <property type="entry name" value="tape_meas_TP901"/>
    <property type="match status" value="1"/>
</dbReference>
<name>C8N754_CARH6</name>
<proteinExistence type="predicted"/>
<feature type="domain" description="Phage tail tape measure protein" evidence="5">
    <location>
        <begin position="235"/>
        <end position="455"/>
    </location>
</feature>
<keyword evidence="2" id="KW-0175">Coiled coil</keyword>
<evidence type="ECO:0000256" key="3">
    <source>
        <dbReference type="SAM" id="MobiDB-lite"/>
    </source>
</evidence>
<gene>
    <name evidence="6" type="ORF">HMPREF0198_0331</name>
</gene>
<reference evidence="6 7" key="1">
    <citation type="submission" date="2009-08" db="EMBL/GenBank/DDBJ databases">
        <authorList>
            <person name="Qin X."/>
            <person name="Bachman B."/>
            <person name="Battles P."/>
            <person name="Bell A."/>
            <person name="Bess C."/>
            <person name="Bickham C."/>
            <person name="Chaboub L."/>
            <person name="Chen D."/>
            <person name="Coyle M."/>
            <person name="Deiros D.R."/>
            <person name="Dinh H."/>
            <person name="Forbes L."/>
            <person name="Fowler G."/>
            <person name="Francisco L."/>
            <person name="Fu Q."/>
            <person name="Gubbala S."/>
            <person name="Hale W."/>
            <person name="Han Y."/>
            <person name="Hemphill L."/>
            <person name="Highlander S.K."/>
            <person name="Hirani K."/>
            <person name="Hogues M."/>
            <person name="Jackson L."/>
            <person name="Jakkamsetti A."/>
            <person name="Javaid M."/>
            <person name="Jiang H."/>
            <person name="Korchina V."/>
            <person name="Kovar C."/>
            <person name="Lara F."/>
            <person name="Lee S."/>
            <person name="Mata R."/>
            <person name="Mathew T."/>
            <person name="Moen C."/>
            <person name="Morales K."/>
            <person name="Munidasa M."/>
            <person name="Nazareth L."/>
            <person name="Ngo R."/>
            <person name="Nguyen L."/>
            <person name="Okwuonu G."/>
            <person name="Ongeri F."/>
            <person name="Patil S."/>
            <person name="Petrosino J."/>
            <person name="Pham C."/>
            <person name="Pham P."/>
            <person name="Pu L.-L."/>
            <person name="Puazo M."/>
            <person name="Raj R."/>
            <person name="Reid J."/>
            <person name="Rouhana J."/>
            <person name="Saada N."/>
            <person name="Shang Y."/>
            <person name="Simmons D."/>
            <person name="Thornton R."/>
            <person name="Warren J."/>
            <person name="Weissenberger G."/>
            <person name="Zhang J."/>
            <person name="Zhang L."/>
            <person name="Zhou C."/>
            <person name="Zhu D."/>
            <person name="Muzny D."/>
            <person name="Worley K."/>
            <person name="Gibbs R."/>
        </authorList>
    </citation>
    <scope>NUCLEOTIDE SEQUENCE [LARGE SCALE GENOMIC DNA]</scope>
    <source>
        <strain evidence="7">ATCC 15826 / DSM 8339 / NCTC 10426 / 6573</strain>
    </source>
</reference>
<dbReference type="OrthoDB" id="8019720at2"/>
<dbReference type="RefSeq" id="WP_004139392.1">
    <property type="nucleotide sequence ID" value="NZ_GG694025.1"/>
</dbReference>
<dbReference type="PANTHER" id="PTHR37813">
    <property type="entry name" value="FELS-2 PROPHAGE PROTEIN"/>
    <property type="match status" value="1"/>
</dbReference>
<feature type="transmembrane region" description="Helical" evidence="4">
    <location>
        <begin position="626"/>
        <end position="648"/>
    </location>
</feature>
<evidence type="ECO:0000259" key="5">
    <source>
        <dbReference type="Pfam" id="PF10145"/>
    </source>
</evidence>
<dbReference type="GeneID" id="84789357"/>
<protein>
    <submittedName>
        <fullName evidence="6">Phage tail tape measure protein, TP901 family</fullName>
    </submittedName>
</protein>
<organism evidence="6 7">
    <name type="scientific">Cardiobacterium hominis (strain ATCC 15826 / DSM 8339 / NCTC 10426 / 6573)</name>
    <dbReference type="NCBI Taxonomy" id="638300"/>
    <lineage>
        <taxon>Bacteria</taxon>
        <taxon>Pseudomonadati</taxon>
        <taxon>Pseudomonadota</taxon>
        <taxon>Gammaproteobacteria</taxon>
        <taxon>Cardiobacteriales</taxon>
        <taxon>Cardiobacteriaceae</taxon>
        <taxon>Cardiobacterium</taxon>
    </lineage>
</organism>
<sequence length="905" mass="99558">MADLNLQVRLRALDEMSRTFRNIGAANSRLMRTFDQNRNALRRLNDQLRNVEAYRRQQESMRQTADNIERMRNRMQRLQQQMGGLRHGSQRWRELASQFDRASRDLARLESIQNREQQRLVELTQRLRAAGINTRELAREEDRLRNSANRTNAELERQAQRLQRIAERHQRNERRLQTAANASMAGYVGINTAQRAGQIIASPVKEYMQQEQASTDLKVTMMRADGSYGAFEEINKQAIQLGNVLPGTTQDFINLARSLKEQGVKDAVMTGGGLRAAAEMAVLMNMGQEEGGTFAARMIEAHGLNPDDINKAADMTQRAYFAFGLKKDDMAEAMKYYAPTVNSLGITGEENYKKLLAIQGMAARQGLEGSMFGTNFSAMLGRLAKGPEMIRKAKSGMKAEAKHIMRGAGVDFDFYDQKGKFKGTEAMIAELEKLNTIQKKFGEQKALLVAKELFGEEAGRPAMMLAQQGLEGYRAALADMDKQADANARIAEKTSTLSAAFEQLGGVAGMLSGMIGETLRESLLWFAQAAQDFLGDTLQPWLKEHKTLVKWVMIGATAFAVLAGVSGVALLAFAGFNAALVAGSKILFGSIGIISRLGSLLSRLAIGAGGWAWIIGGKLFGALRLFAVFAGGFAKMALTTLGNVVLWLGRAFLLLGRFIIANPIVLAIAAIAAAGWWLYNNWENVTGFLKECWEGLKNWWLNNPVSSAIIDGFSQAIEFFANLPGKLWDMMIAAGTSIINAIGNWDVYNALVSAFSEGIEWVANKIKWLSDKIKGAINAMKELLGMGEEGSILERKDLAPKSLKDAQQLREYDNKMKQKADMMEKAGFPLKPYDGVPRPAKPLAARNNLSSNSNTTVNINVSGGGSNKELAAAIGKEVRGALANERRRQGGSNRSAFYDTDAALA</sequence>
<keyword evidence="7" id="KW-1185">Reference proteome</keyword>
<evidence type="ECO:0000256" key="2">
    <source>
        <dbReference type="SAM" id="Coils"/>
    </source>
</evidence>
<feature type="coiled-coil region" evidence="2">
    <location>
        <begin position="37"/>
        <end position="179"/>
    </location>
</feature>